<dbReference type="Gene3D" id="1.25.10.10">
    <property type="entry name" value="Leucine-rich Repeat Variant"/>
    <property type="match status" value="1"/>
</dbReference>
<dbReference type="RefSeq" id="WP_253645295.1">
    <property type="nucleotide sequence ID" value="NZ_BAAAMO010000002.1"/>
</dbReference>
<dbReference type="Proteomes" id="UP001597068">
    <property type="component" value="Unassembled WGS sequence"/>
</dbReference>
<name>A0ABW3GB37_9NOCA</name>
<accession>A0ABW3GB37</accession>
<keyword evidence="2" id="KW-1185">Reference proteome</keyword>
<proteinExistence type="predicted"/>
<dbReference type="InterPro" id="IPR011989">
    <property type="entry name" value="ARM-like"/>
</dbReference>
<protein>
    <submittedName>
        <fullName evidence="1">HEAT repeat domain-containing protein</fullName>
    </submittedName>
</protein>
<dbReference type="EMBL" id="JBHTIL010000001">
    <property type="protein sequence ID" value="MFD0926865.1"/>
    <property type="molecule type" value="Genomic_DNA"/>
</dbReference>
<evidence type="ECO:0000313" key="2">
    <source>
        <dbReference type="Proteomes" id="UP001597068"/>
    </source>
</evidence>
<comment type="caution">
    <text evidence="1">The sequence shown here is derived from an EMBL/GenBank/DDBJ whole genome shotgun (WGS) entry which is preliminary data.</text>
</comment>
<gene>
    <name evidence="1" type="ORF">ACFQ04_14080</name>
</gene>
<reference evidence="2" key="1">
    <citation type="journal article" date="2019" name="Int. J. Syst. Evol. Microbiol.">
        <title>The Global Catalogue of Microorganisms (GCM) 10K type strain sequencing project: providing services to taxonomists for standard genome sequencing and annotation.</title>
        <authorList>
            <consortium name="The Broad Institute Genomics Platform"/>
            <consortium name="The Broad Institute Genome Sequencing Center for Infectious Disease"/>
            <person name="Wu L."/>
            <person name="Ma J."/>
        </authorList>
    </citation>
    <scope>NUCLEOTIDE SEQUENCE [LARGE SCALE GENOMIC DNA]</scope>
    <source>
        <strain evidence="2">CCUG 50873</strain>
    </source>
</reference>
<dbReference type="InterPro" id="IPR016024">
    <property type="entry name" value="ARM-type_fold"/>
</dbReference>
<organism evidence="1 2">
    <name type="scientific">Williamsia deligens</name>
    <dbReference type="NCBI Taxonomy" id="321325"/>
    <lineage>
        <taxon>Bacteria</taxon>
        <taxon>Bacillati</taxon>
        <taxon>Actinomycetota</taxon>
        <taxon>Actinomycetes</taxon>
        <taxon>Mycobacteriales</taxon>
        <taxon>Nocardiaceae</taxon>
        <taxon>Williamsia</taxon>
    </lineage>
</organism>
<dbReference type="SUPFAM" id="SSF48371">
    <property type="entry name" value="ARM repeat"/>
    <property type="match status" value="1"/>
</dbReference>
<evidence type="ECO:0000313" key="1">
    <source>
        <dbReference type="EMBL" id="MFD0926865.1"/>
    </source>
</evidence>
<sequence length="221" mass="23842">MTPTTRSAVVAALDRPDPSARLRAAVYAGTHPDPEFVEALVRRCGIDPDFFVRDMLTWALTRHAASLVLPRVVAELDSDEPQARSQALHTLTKLPGVGAMSADLWPRVLSLVDDPVDEVATTAWRAAVAVVPTGQESALVDTLLAQLGVGGEERQRRLTRSLVALDRVADGPVREAMSSTDERVARHAARTARLLDDPDSGDDDALHEARRVAVMGSDADR</sequence>